<evidence type="ECO:0000313" key="6">
    <source>
        <dbReference type="EMBL" id="BAT28854.1"/>
    </source>
</evidence>
<dbReference type="PROSITE" id="PS00101">
    <property type="entry name" value="HEXAPEP_TRANSFERASES"/>
    <property type="match status" value="1"/>
</dbReference>
<dbReference type="Pfam" id="PF00132">
    <property type="entry name" value="Hexapep"/>
    <property type="match status" value="1"/>
</dbReference>
<organism evidence="6">
    <name type="scientific">Aureimonas frigidaquae</name>
    <dbReference type="NCBI Taxonomy" id="424757"/>
    <lineage>
        <taxon>Bacteria</taxon>
        <taxon>Pseudomonadati</taxon>
        <taxon>Pseudomonadota</taxon>
        <taxon>Alphaproteobacteria</taxon>
        <taxon>Hyphomicrobiales</taxon>
        <taxon>Aurantimonadaceae</taxon>
        <taxon>Aureimonas</taxon>
    </lineage>
</organism>
<evidence type="ECO:0000256" key="4">
    <source>
        <dbReference type="ARBA" id="ARBA00023315"/>
    </source>
</evidence>
<reference evidence="6" key="1">
    <citation type="journal article" date="2015" name="Proc. Natl. Acad. Sci. U.S.A.">
        <title>Bacterial clade with the ribosomal RNA operon on a small plasmid rather than the chromosome.</title>
        <authorList>
            <person name="Anda M."/>
            <person name="Ohtsubo Y."/>
            <person name="Okubo T."/>
            <person name="Sugawara M."/>
            <person name="Nagata Y."/>
            <person name="Tsuda M."/>
            <person name="Minamisawa K."/>
            <person name="Mitsui H."/>
        </authorList>
    </citation>
    <scope>NUCLEOTIDE SEQUENCE</scope>
    <source>
        <strain evidence="6">JCM 14755</strain>
    </source>
</reference>
<keyword evidence="2 6" id="KW-0808">Transferase</keyword>
<evidence type="ECO:0000256" key="2">
    <source>
        <dbReference type="ARBA" id="ARBA00022679"/>
    </source>
</evidence>
<evidence type="ECO:0000256" key="5">
    <source>
        <dbReference type="SAM" id="MobiDB-lite"/>
    </source>
</evidence>
<dbReference type="CDD" id="cd03354">
    <property type="entry name" value="LbH_SAT"/>
    <property type="match status" value="1"/>
</dbReference>
<evidence type="ECO:0000256" key="3">
    <source>
        <dbReference type="ARBA" id="ARBA00022737"/>
    </source>
</evidence>
<keyword evidence="4" id="KW-0012">Acyltransferase</keyword>
<proteinExistence type="inferred from homology"/>
<dbReference type="InterPro" id="IPR011004">
    <property type="entry name" value="Trimer_LpxA-like_sf"/>
</dbReference>
<dbReference type="RefSeq" id="WP_083508043.1">
    <property type="nucleotide sequence ID" value="NZ_BBWR01000018.1"/>
</dbReference>
<sequence>MVQDQAETVSARIADWSREAPQRLWDPSRRLLRAIRKYQSWRGRRGPVAYLARRWWANQHRLWSLVTQCEIYIEAEIGGGLIMPHPNGIILHPDSRIGPNCMIFQQVTLAAGETGSPVIGGHVDIGAGAKILGAVTIGDHARIGANAVVLQDVPAYCTAVGIPAKILPPREQRAVSPLPAPVPGRAPATRSYG</sequence>
<dbReference type="GO" id="GO:0016746">
    <property type="term" value="F:acyltransferase activity"/>
    <property type="evidence" value="ECO:0007669"/>
    <property type="project" value="UniProtKB-KW"/>
</dbReference>
<comment type="similarity">
    <text evidence="1">Belongs to the transferase hexapeptide repeat family.</text>
</comment>
<dbReference type="Gene3D" id="2.160.10.10">
    <property type="entry name" value="Hexapeptide repeat proteins"/>
    <property type="match status" value="1"/>
</dbReference>
<name>A0A0P0Z447_9HYPH</name>
<dbReference type="InterPro" id="IPR045304">
    <property type="entry name" value="LbH_SAT"/>
</dbReference>
<dbReference type="PANTHER" id="PTHR42811">
    <property type="entry name" value="SERINE ACETYLTRANSFERASE"/>
    <property type="match status" value="1"/>
</dbReference>
<accession>A0A0P0Z447</accession>
<dbReference type="OrthoDB" id="9815592at2"/>
<dbReference type="EMBL" id="LC066377">
    <property type="protein sequence ID" value="BAT28854.1"/>
    <property type="molecule type" value="Genomic_DNA"/>
</dbReference>
<keyword evidence="3" id="KW-0677">Repeat</keyword>
<dbReference type="InterPro" id="IPR001451">
    <property type="entry name" value="Hexapep"/>
</dbReference>
<feature type="region of interest" description="Disordered" evidence="5">
    <location>
        <begin position="174"/>
        <end position="193"/>
    </location>
</feature>
<dbReference type="InterPro" id="IPR018357">
    <property type="entry name" value="Hexapep_transf_CS"/>
</dbReference>
<dbReference type="SUPFAM" id="SSF51161">
    <property type="entry name" value="Trimeric LpxA-like enzymes"/>
    <property type="match status" value="1"/>
</dbReference>
<dbReference type="AlphaFoldDB" id="A0A0P0Z447"/>
<evidence type="ECO:0000256" key="1">
    <source>
        <dbReference type="ARBA" id="ARBA00007274"/>
    </source>
</evidence>
<protein>
    <submittedName>
        <fullName evidence="6">Serine acetyltransferase</fullName>
    </submittedName>
</protein>